<dbReference type="EMBL" id="CP000493">
    <property type="protein sequence ID" value="ABM80219.1"/>
    <property type="molecule type" value="Genomic_DNA"/>
</dbReference>
<gene>
    <name evidence="6" type="ordered locus">Hbut_0347</name>
</gene>
<dbReference type="Pfam" id="PF01935">
    <property type="entry name" value="DUF87"/>
    <property type="match status" value="1"/>
</dbReference>
<dbReference type="KEGG" id="hbu:Hbut_0347"/>
<dbReference type="Gene3D" id="3.40.50.300">
    <property type="entry name" value="P-loop containing nucleotide triphosphate hydrolases"/>
    <property type="match status" value="2"/>
</dbReference>
<evidence type="ECO:0000256" key="3">
    <source>
        <dbReference type="ARBA" id="ARBA00048954"/>
    </source>
</evidence>
<comment type="similarity">
    <text evidence="1">Belongs to the HerA family.</text>
</comment>
<dbReference type="InterPro" id="IPR027417">
    <property type="entry name" value="P-loop_NTPase"/>
</dbReference>
<evidence type="ECO:0000256" key="4">
    <source>
        <dbReference type="ARBA" id="ARBA00048988"/>
    </source>
</evidence>
<dbReference type="RefSeq" id="WP_011821537.1">
    <property type="nucleotide sequence ID" value="NC_008818.1"/>
</dbReference>
<dbReference type="SUPFAM" id="SSF52540">
    <property type="entry name" value="P-loop containing nucleoside triphosphate hydrolases"/>
    <property type="match status" value="1"/>
</dbReference>
<dbReference type="AlphaFoldDB" id="A2BJQ8"/>
<dbReference type="GO" id="GO:0043138">
    <property type="term" value="F:3'-5' DNA helicase activity"/>
    <property type="evidence" value="ECO:0007669"/>
    <property type="project" value="UniProtKB-EC"/>
</dbReference>
<dbReference type="EnsemblBacteria" id="ABM80219">
    <property type="protein sequence ID" value="ABM80219"/>
    <property type="gene ID" value="Hbut_0347"/>
</dbReference>
<evidence type="ECO:0000259" key="5">
    <source>
        <dbReference type="Pfam" id="PF01935"/>
    </source>
</evidence>
<dbReference type="HOGENOM" id="CLU_023842_2_0_2"/>
<proteinExistence type="inferred from homology"/>
<comment type="catalytic activity">
    <reaction evidence="2">
        <text>Couples ATP hydrolysis with the unwinding of duplex DNA by translocating in the 3'-5' direction.</text>
        <dbReference type="EC" id="5.6.2.4"/>
    </reaction>
</comment>
<dbReference type="InterPro" id="IPR008571">
    <property type="entry name" value="HerA-like"/>
</dbReference>
<sequence length="714" mass="78941">MTGLEETPLKGKERPIEPIGMVTGDSRPDYFVFTVDPNNIPPLYDYVYVEVSETPPGSDTSVLVKVLAQIRSIRRLAVGVTPEHPWTVLRNLSIPRGSDTVVAVARILGYKWRNRIYLPRRAPPVGSWVYLAPDSLLEDFFSVEERRRLHVGTLISRPTVPAYLDVEGLKRHVAIIAATGAGKTWASVILIEELLKKGATVVVLDPHGEYTAMKRSAARLGPAFADRVRIVKGRRDQEGDIQYKVSVAQMTAEELMSVARVPPKASKIRSVISAAKKLSHYIAEATGDKKRWLGLKGIIRIVQTAADAAILARGQGRSLEAFARRFNQLIAQQAAKHTGRDAREIDAELQMVDASKEEYGRALRRLWLALNRDVEPAFGAMRYLEELRRIGVYGVKSLPLSYLLEPGTVTVVNLAGLREEVQDHLAYNILLRIFNARMRYVRGLEGESYPYPVVVVVEEAHRFMPPRNKAQTRSRDVAATIASEGRKFGVFLVAISQRPSKIDPDVLSQLQGQIILRVVNPRDQEAIRDSSEQVSQDLLENLPGLNTGEAVVVGPIAPSPLMIRLRDRVLDYSGGDISLVEAWAGSLEDLKLLEEYRRSVEEKIAKLLGERSVDLADALGEILGVSVPGDVVEEALRLLVHGEVWASFNELTSTLYGEVHGLGYDGDVRVPLGAASCSDRGSCVRMVAVLLRAILDDILSVGAREASEPDSWWS</sequence>
<comment type="catalytic activity">
    <reaction evidence="3">
        <text>ATP + H2O = ADP + phosphate + H(+)</text>
        <dbReference type="Rhea" id="RHEA:13065"/>
        <dbReference type="ChEBI" id="CHEBI:15377"/>
        <dbReference type="ChEBI" id="CHEBI:15378"/>
        <dbReference type="ChEBI" id="CHEBI:30616"/>
        <dbReference type="ChEBI" id="CHEBI:43474"/>
        <dbReference type="ChEBI" id="CHEBI:456216"/>
        <dbReference type="EC" id="5.6.2.3"/>
    </reaction>
</comment>
<dbReference type="PANTHER" id="PTHR42957:SF1">
    <property type="entry name" value="HELICASE MJ1565-RELATED"/>
    <property type="match status" value="1"/>
</dbReference>
<dbReference type="Proteomes" id="UP000002593">
    <property type="component" value="Chromosome"/>
</dbReference>
<keyword evidence="7" id="KW-1185">Reference proteome</keyword>
<dbReference type="STRING" id="415426.Hbut_0347"/>
<evidence type="ECO:0000313" key="7">
    <source>
        <dbReference type="Proteomes" id="UP000002593"/>
    </source>
</evidence>
<comment type="catalytic activity">
    <reaction evidence="4">
        <text>ATP + H2O = ADP + phosphate + H(+)</text>
        <dbReference type="Rhea" id="RHEA:13065"/>
        <dbReference type="ChEBI" id="CHEBI:15377"/>
        <dbReference type="ChEBI" id="CHEBI:15378"/>
        <dbReference type="ChEBI" id="CHEBI:30616"/>
        <dbReference type="ChEBI" id="CHEBI:43474"/>
        <dbReference type="ChEBI" id="CHEBI:456216"/>
        <dbReference type="EC" id="5.6.2.4"/>
    </reaction>
</comment>
<dbReference type="InterPro" id="IPR002789">
    <property type="entry name" value="HerA_central"/>
</dbReference>
<reference evidence="6 7" key="1">
    <citation type="journal article" date="2007" name="Archaea">
        <title>The genome of Hyperthermus butylicus: a sulfur-reducing, peptide fermenting, neutrophilic Crenarchaeote growing up to 108 degrees C.</title>
        <authorList>
            <person name="Brugger K."/>
            <person name="Chen L."/>
            <person name="Stark M."/>
            <person name="Zibat A."/>
            <person name="Redder P."/>
            <person name="Ruepp A."/>
            <person name="Awayez M."/>
            <person name="She Q."/>
            <person name="Garrett R.A."/>
            <person name="Klenk H.P."/>
        </authorList>
    </citation>
    <scope>NUCLEOTIDE SEQUENCE [LARGE SCALE GENOMIC DNA]</scope>
    <source>
        <strain evidence="7">DSM 5456 / JCM 9403 / PLM1-5</strain>
    </source>
</reference>
<protein>
    <submittedName>
        <fullName evidence="6">ATPase</fullName>
    </submittedName>
</protein>
<accession>A2BJQ8</accession>
<dbReference type="OrthoDB" id="107033at2157"/>
<dbReference type="GeneID" id="4782101"/>
<dbReference type="GO" id="GO:0043139">
    <property type="term" value="F:5'-3' DNA helicase activity"/>
    <property type="evidence" value="ECO:0007669"/>
    <property type="project" value="UniProtKB-EC"/>
</dbReference>
<organism evidence="6 7">
    <name type="scientific">Hyperthermus butylicus (strain DSM 5456 / JCM 9403 / PLM1-5)</name>
    <dbReference type="NCBI Taxonomy" id="415426"/>
    <lineage>
        <taxon>Archaea</taxon>
        <taxon>Thermoproteota</taxon>
        <taxon>Thermoprotei</taxon>
        <taxon>Desulfurococcales</taxon>
        <taxon>Pyrodictiaceae</taxon>
        <taxon>Hyperthermus</taxon>
    </lineage>
</organism>
<evidence type="ECO:0000313" key="6">
    <source>
        <dbReference type="EMBL" id="ABM80219.1"/>
    </source>
</evidence>
<dbReference type="eggNOG" id="arCOG00280">
    <property type="taxonomic scope" value="Archaea"/>
</dbReference>
<evidence type="ECO:0000256" key="2">
    <source>
        <dbReference type="ARBA" id="ARBA00034617"/>
    </source>
</evidence>
<dbReference type="PANTHER" id="PTHR42957">
    <property type="entry name" value="HELICASE MJ1565-RELATED"/>
    <property type="match status" value="1"/>
</dbReference>
<evidence type="ECO:0000256" key="1">
    <source>
        <dbReference type="ARBA" id="ARBA00007816"/>
    </source>
</evidence>
<feature type="domain" description="Helicase HerA central" evidence="5">
    <location>
        <begin position="149"/>
        <end position="430"/>
    </location>
</feature>
<name>A2BJQ8_HYPBU</name>